<evidence type="ECO:0000313" key="16">
    <source>
        <dbReference type="Proteomes" id="UP000823123"/>
    </source>
</evidence>
<dbReference type="InterPro" id="IPR036359">
    <property type="entry name" value="Thiol_cytolysin_sf"/>
</dbReference>
<dbReference type="RefSeq" id="WP_201276053.1">
    <property type="nucleotide sequence ID" value="NZ_JACVDA010000034.1"/>
</dbReference>
<keyword evidence="5 13" id="KW-0800">Toxin</keyword>
<comment type="function">
    <text evidence="13">A cholesterol-dependent toxin that causes cytolysis by forming pores in cholesterol containing host membranes. After binding to target membranes, the protein undergoes a major conformation change, leading to its insertion in the host membrane and formation of an oligomeric pore complex. Cholesterol is required for binding to host membranes, membrane insertion and pore formation; cholesterol binding is mediated by a Thr-Leu pair in the C-terminus. Can be reversibly inactivated by oxidation.</text>
</comment>
<evidence type="ECO:0000256" key="10">
    <source>
        <dbReference type="ARBA" id="ARBA00023026"/>
    </source>
</evidence>
<dbReference type="Gene3D" id="2.60.40.1430">
    <property type="entry name" value="Perfringolysin, domain 4"/>
    <property type="match status" value="1"/>
</dbReference>
<keyword evidence="9 13" id="KW-1043">Host membrane</keyword>
<evidence type="ECO:0000256" key="13">
    <source>
        <dbReference type="RuleBase" id="RU364025"/>
    </source>
</evidence>
<organism evidence="15 16">
    <name type="scientific">Parvimonas parva</name>
    <dbReference type="NCBI Taxonomy" id="2769485"/>
    <lineage>
        <taxon>Bacteria</taxon>
        <taxon>Bacillati</taxon>
        <taxon>Bacillota</taxon>
        <taxon>Tissierellia</taxon>
        <taxon>Tissierellales</taxon>
        <taxon>Peptoniphilaceae</taxon>
        <taxon>Parvimonas</taxon>
    </lineage>
</organism>
<evidence type="ECO:0000256" key="11">
    <source>
        <dbReference type="ARBA" id="ARBA00023121"/>
    </source>
</evidence>
<dbReference type="InterPro" id="IPR036363">
    <property type="entry name" value="Thiol_cytolysin_ab_sf"/>
</dbReference>
<evidence type="ECO:0000256" key="9">
    <source>
        <dbReference type="ARBA" id="ARBA00022870"/>
    </source>
</evidence>
<dbReference type="InterPro" id="IPR035390">
    <property type="entry name" value="Thiol_cytolys_C"/>
</dbReference>
<evidence type="ECO:0000259" key="14">
    <source>
        <dbReference type="Pfam" id="PF17440"/>
    </source>
</evidence>
<comment type="caution">
    <text evidence="15">The sequence shown here is derived from an EMBL/GenBank/DDBJ whole genome shotgun (WGS) entry which is preliminary data.</text>
</comment>
<dbReference type="SUPFAM" id="SSF56978">
    <property type="entry name" value="Perfringolysin"/>
    <property type="match status" value="1"/>
</dbReference>
<gene>
    <name evidence="15" type="ORF">IBJ83_08090</name>
</gene>
<protein>
    <recommendedName>
        <fullName evidence="13">Thiol-activated cytolysin</fullName>
    </recommendedName>
</protein>
<evidence type="ECO:0000313" key="15">
    <source>
        <dbReference type="EMBL" id="MBK1469241.1"/>
    </source>
</evidence>
<proteinExistence type="inferred from homology"/>
<keyword evidence="4 13" id="KW-0964">Secreted</keyword>
<keyword evidence="16" id="KW-1185">Reference proteome</keyword>
<keyword evidence="7 13" id="KW-0354">Hemolysis</keyword>
<evidence type="ECO:0000256" key="8">
    <source>
        <dbReference type="ARBA" id="ARBA00022852"/>
    </source>
</evidence>
<name>A0ABS1CAU5_9FIRM</name>
<sequence length="509" mass="56833">MKKNLLKKSSLLLLISSLILAQPLVTFAEQPATAKTDEQKNTKDELNKYLRGLKYNKDLILTNNGEKLKNTFPTTGEHGYDGFTVVEKIKRSMSSQNENASILTSNEDRIFAGALLKADKGLLENNPTLISAERAPINLSISLPGMTNGSNVINVKNPTNSSVKSSVNNLLDRWNNSNNGYSIPAAIQYTEAMVKDEHQIKAQFGIDLEKMGTPLNINFDAIHKGEKQICIVKFSQVYFNVSVDAPSKPADFFANSVTKQDLIDSEVDEQTPPVYVSNVSYGRSMYIKLETSSKSTDVHAAFKALIKGVEIAPNSEYHRILQNTSVNAVILGGDSSASTKIVNGKVEDLKKIIQEGANYNKKNSAVPISYRTAFVKDNSPAVVKNNTEYIETKITSYKNGELVLKHTGAYVAKFFVEWEEVSYKDGKEQRVKKEWEHNGKARTAGFEETIHLKGNVRNLKVKVIENTGLAWESWRTVYNKENIELVKNRKIWIWGTTLNPKKSDIVTND</sequence>
<dbReference type="Gene3D" id="3.40.30.40">
    <property type="entry name" value="Perfringolysin"/>
    <property type="match status" value="1"/>
</dbReference>
<keyword evidence="13" id="KW-1032">Host cell membrane</keyword>
<feature type="domain" description="Thiol-activated cytolysin C-terminal" evidence="14">
    <location>
        <begin position="402"/>
        <end position="501"/>
    </location>
</feature>
<keyword evidence="11 13" id="KW-0446">Lipid-binding</keyword>
<keyword evidence="8 13" id="KW-0204">Cytolysis</keyword>
<keyword evidence="13" id="KW-0732">Signal</keyword>
<dbReference type="Gene3D" id="3.30.1040.20">
    <property type="match status" value="1"/>
</dbReference>
<comment type="subcellular location">
    <subcellularLocation>
        <location evidence="1">Host membrane</location>
        <topology evidence="1">Multi-pass membrane protein</topology>
    </subcellularLocation>
    <subcellularLocation>
        <location evidence="13">Secreted</location>
    </subcellularLocation>
    <subcellularLocation>
        <location evidence="13">Host cell membrane</location>
        <topology evidence="13">Multi-pass membrane protein</topology>
    </subcellularLocation>
</comment>
<dbReference type="Pfam" id="PF17440">
    <property type="entry name" value="Thiol_cytolys_C"/>
    <property type="match status" value="1"/>
</dbReference>
<evidence type="ECO:0000256" key="7">
    <source>
        <dbReference type="ARBA" id="ARBA00022735"/>
    </source>
</evidence>
<accession>A0ABS1CAU5</accession>
<dbReference type="Gene3D" id="3.90.840.10">
    <property type="entry name" value="Thiol-activated cytolysin superfamily/Thiol-activated cytolysin, alpha-beta domain"/>
    <property type="match status" value="1"/>
</dbReference>
<dbReference type="InterPro" id="IPR001869">
    <property type="entry name" value="Thiol_cytolysin"/>
</dbReference>
<keyword evidence="6 13" id="KW-0812">Transmembrane</keyword>
<comment type="similarity">
    <text evidence="2 13">Belongs to the cholesterol-dependent cytolysin family.</text>
</comment>
<dbReference type="Proteomes" id="UP000823123">
    <property type="component" value="Unassembled WGS sequence"/>
</dbReference>
<feature type="signal peptide" evidence="13">
    <location>
        <begin position="1"/>
        <end position="28"/>
    </location>
</feature>
<dbReference type="EMBL" id="JACVDA010000034">
    <property type="protein sequence ID" value="MBK1469241.1"/>
    <property type="molecule type" value="Genomic_DNA"/>
</dbReference>
<reference evidence="15 16" key="1">
    <citation type="submission" date="2020-09" db="EMBL/GenBank/DDBJ databases">
        <title>Parvimonas S3374 sp. nov.</title>
        <authorList>
            <person name="Buhl M."/>
        </authorList>
    </citation>
    <scope>NUCLEOTIDE SEQUENCE [LARGE SCALE GENOMIC DNA]</scope>
    <source>
        <strain evidence="15 16">S3374</strain>
    </source>
</reference>
<dbReference type="InterPro" id="IPR038700">
    <property type="entry name" value="Thiol_cytolys_C_sf"/>
</dbReference>
<evidence type="ECO:0000256" key="12">
    <source>
        <dbReference type="ARBA" id="ARBA00023136"/>
    </source>
</evidence>
<keyword evidence="12 13" id="KW-0472">Membrane</keyword>
<dbReference type="PRINTS" id="PR01400">
    <property type="entry name" value="TACYTOLYSIN"/>
</dbReference>
<keyword evidence="3 13" id="KW-1134">Transmembrane beta strand</keyword>
<feature type="chain" id="PRO_5044964624" description="Thiol-activated cytolysin" evidence="13">
    <location>
        <begin position="29"/>
        <end position="509"/>
    </location>
</feature>
<keyword evidence="10" id="KW-0843">Virulence</keyword>
<evidence type="ECO:0000256" key="2">
    <source>
        <dbReference type="ARBA" id="ARBA00008503"/>
    </source>
</evidence>
<evidence type="ECO:0000256" key="3">
    <source>
        <dbReference type="ARBA" id="ARBA00022452"/>
    </source>
</evidence>
<dbReference type="Pfam" id="PF01289">
    <property type="entry name" value="Thiol_cytolysin"/>
    <property type="match status" value="1"/>
</dbReference>
<evidence type="ECO:0000256" key="5">
    <source>
        <dbReference type="ARBA" id="ARBA00022656"/>
    </source>
</evidence>
<evidence type="ECO:0000256" key="4">
    <source>
        <dbReference type="ARBA" id="ARBA00022525"/>
    </source>
</evidence>
<evidence type="ECO:0000256" key="6">
    <source>
        <dbReference type="ARBA" id="ARBA00022692"/>
    </source>
</evidence>
<evidence type="ECO:0000256" key="1">
    <source>
        <dbReference type="ARBA" id="ARBA00004301"/>
    </source>
</evidence>